<evidence type="ECO:0000313" key="6">
    <source>
        <dbReference type="EMBL" id="MBG9376761.1"/>
    </source>
</evidence>
<protein>
    <submittedName>
        <fullName evidence="6">BamA/TamA family outer membrane protein</fullName>
    </submittedName>
</protein>
<comment type="subcellular location">
    <subcellularLocation>
        <location evidence="1">Cell outer membrane</location>
    </subcellularLocation>
</comment>
<keyword evidence="3" id="KW-0998">Cell outer membrane</keyword>
<accession>A0A931E7C4</accession>
<reference evidence="6" key="1">
    <citation type="submission" date="2020-11" db="EMBL/GenBank/DDBJ databases">
        <title>Bacterial whole genome sequence for Panacibacter sp. DH6.</title>
        <authorList>
            <person name="Le V."/>
            <person name="Ko S."/>
            <person name="Ahn C.-Y."/>
            <person name="Oh H.-M."/>
        </authorList>
    </citation>
    <scope>NUCLEOTIDE SEQUENCE</scope>
    <source>
        <strain evidence="6">DH6</strain>
    </source>
</reference>
<sequence>MKKAVYIVLLVSLTSNVFAQARKKKQQPKKEVKAETKATRADTVLPTRTVIVTSAFQPSLKTTAKINFSGASPLPDSVRPVLQYNVPAQNLSFTYQSPALKPLAQNIDTSVHWENAGYLKAGYGNFTSPLLQAGVSLGDGVKSAINLRGYYTSSKSAVNEFQRFSKAGAEGIGIFSSPNNKNEWTGRVFFDNNTQYQYGFQPDTLKFSKDDLRQSFSTLGGSVALRNKTTNDAGINYNPAVSLNMFGDNHGARESNFVIKAPISKDFGENFSFNIGLTADITSYKSDTSSIDNTLYYLTPSVTYKTENFKAIAGITPSWDNNEFAMLPNIGVEFKLSEKKFIAQAGYTGYFNKTSYQYLASVNPWLQQPKFLLNTKMNELYAGFKGSVGSHLTYNAKVSYIEFANQPLFVNDTITGRSFEVLNESAMKAIRLHGELGYTVQEKFSLLAGATINRYSGLEDNIKPWGLVPMEINASLRWQIFKDFTLKSDLFFWDGANYRFKDLSYGKLDPALDLNAGVEFKVLPQLKGWVQINNIFNNQYERWKQYPVLGFNVMAGVIWSFGDIKTVMAK</sequence>
<evidence type="ECO:0000256" key="1">
    <source>
        <dbReference type="ARBA" id="ARBA00004442"/>
    </source>
</evidence>
<feature type="chain" id="PRO_5038011131" evidence="4">
    <location>
        <begin position="20"/>
        <end position="570"/>
    </location>
</feature>
<dbReference type="InterPro" id="IPR036942">
    <property type="entry name" value="Beta-barrel_TonB_sf"/>
</dbReference>
<gene>
    <name evidence="6" type="ORF">I5907_10970</name>
</gene>
<keyword evidence="2" id="KW-0472">Membrane</keyword>
<dbReference type="InterPro" id="IPR000184">
    <property type="entry name" value="Bac_surfAg_D15"/>
</dbReference>
<dbReference type="RefSeq" id="WP_196990757.1">
    <property type="nucleotide sequence ID" value="NZ_JADWYR010000001.1"/>
</dbReference>
<feature type="signal peptide" evidence="4">
    <location>
        <begin position="1"/>
        <end position="19"/>
    </location>
</feature>
<evidence type="ECO:0000256" key="3">
    <source>
        <dbReference type="ARBA" id="ARBA00023237"/>
    </source>
</evidence>
<name>A0A931E7C4_9BACT</name>
<dbReference type="Proteomes" id="UP000628448">
    <property type="component" value="Unassembled WGS sequence"/>
</dbReference>
<evidence type="ECO:0000259" key="5">
    <source>
        <dbReference type="Pfam" id="PF01103"/>
    </source>
</evidence>
<evidence type="ECO:0000256" key="4">
    <source>
        <dbReference type="SAM" id="SignalP"/>
    </source>
</evidence>
<proteinExistence type="predicted"/>
<dbReference type="Gene3D" id="2.40.170.20">
    <property type="entry name" value="TonB-dependent receptor, beta-barrel domain"/>
    <property type="match status" value="1"/>
</dbReference>
<comment type="caution">
    <text evidence="6">The sequence shown here is derived from an EMBL/GenBank/DDBJ whole genome shotgun (WGS) entry which is preliminary data.</text>
</comment>
<dbReference type="GO" id="GO:0009279">
    <property type="term" value="C:cell outer membrane"/>
    <property type="evidence" value="ECO:0007669"/>
    <property type="project" value="UniProtKB-SubCell"/>
</dbReference>
<evidence type="ECO:0000256" key="2">
    <source>
        <dbReference type="ARBA" id="ARBA00023136"/>
    </source>
</evidence>
<keyword evidence="7" id="KW-1185">Reference proteome</keyword>
<feature type="domain" description="Bacterial surface antigen (D15)" evidence="5">
    <location>
        <begin position="205"/>
        <end position="381"/>
    </location>
</feature>
<keyword evidence="4" id="KW-0732">Signal</keyword>
<dbReference type="Pfam" id="PF01103">
    <property type="entry name" value="Omp85"/>
    <property type="match status" value="1"/>
</dbReference>
<dbReference type="SUPFAM" id="SSF56935">
    <property type="entry name" value="Porins"/>
    <property type="match status" value="1"/>
</dbReference>
<dbReference type="AlphaFoldDB" id="A0A931E7C4"/>
<organism evidence="6 7">
    <name type="scientific">Panacibacter microcysteis</name>
    <dbReference type="NCBI Taxonomy" id="2793269"/>
    <lineage>
        <taxon>Bacteria</taxon>
        <taxon>Pseudomonadati</taxon>
        <taxon>Bacteroidota</taxon>
        <taxon>Chitinophagia</taxon>
        <taxon>Chitinophagales</taxon>
        <taxon>Chitinophagaceae</taxon>
        <taxon>Panacibacter</taxon>
    </lineage>
</organism>
<evidence type="ECO:0000313" key="7">
    <source>
        <dbReference type="Proteomes" id="UP000628448"/>
    </source>
</evidence>
<dbReference type="EMBL" id="JADWYR010000001">
    <property type="protein sequence ID" value="MBG9376761.1"/>
    <property type="molecule type" value="Genomic_DNA"/>
</dbReference>